<dbReference type="Proteomes" id="UP000252517">
    <property type="component" value="Unassembled WGS sequence"/>
</dbReference>
<organism evidence="2 3">
    <name type="scientific">Thalassospira profundimaris</name>
    <dbReference type="NCBI Taxonomy" id="502049"/>
    <lineage>
        <taxon>Bacteria</taxon>
        <taxon>Pseudomonadati</taxon>
        <taxon>Pseudomonadota</taxon>
        <taxon>Alphaproteobacteria</taxon>
        <taxon>Rhodospirillales</taxon>
        <taxon>Thalassospiraceae</taxon>
        <taxon>Thalassospira</taxon>
    </lineage>
</organism>
<protein>
    <submittedName>
        <fullName evidence="2">Uncharacterized protein</fullName>
    </submittedName>
</protein>
<keyword evidence="1" id="KW-0472">Membrane</keyword>
<reference evidence="2 3" key="1">
    <citation type="submission" date="2014-07" db="EMBL/GenBank/DDBJ databases">
        <title>Draft genome sequence of Thalassospira profundimaris S25-3-2.</title>
        <authorList>
            <person name="Lai Q."/>
            <person name="Shao Z."/>
        </authorList>
    </citation>
    <scope>NUCLEOTIDE SEQUENCE [LARGE SCALE GENOMIC DNA]</scope>
    <source>
        <strain evidence="2 3">S25-3-2</strain>
    </source>
</reference>
<comment type="caution">
    <text evidence="2">The sequence shown here is derived from an EMBL/GenBank/DDBJ whole genome shotgun (WGS) entry which is preliminary data.</text>
</comment>
<name>A0A367XJP0_9PROT</name>
<dbReference type="EMBL" id="JPWH01000001">
    <property type="protein sequence ID" value="RCK53883.1"/>
    <property type="molecule type" value="Genomic_DNA"/>
</dbReference>
<feature type="transmembrane region" description="Helical" evidence="1">
    <location>
        <begin position="12"/>
        <end position="32"/>
    </location>
</feature>
<evidence type="ECO:0000313" key="3">
    <source>
        <dbReference type="Proteomes" id="UP000252517"/>
    </source>
</evidence>
<evidence type="ECO:0000256" key="1">
    <source>
        <dbReference type="SAM" id="Phobius"/>
    </source>
</evidence>
<keyword evidence="1" id="KW-0812">Transmembrane</keyword>
<dbReference type="AlphaFoldDB" id="A0A367XJP0"/>
<gene>
    <name evidence="2" type="ORF">TH25_00465</name>
</gene>
<sequence>MAGVFGPNKQVFTILSSSVFGIARLAGLLLLLRQNCSLSSFLPFCFDNKNYLQKMFPLLSDI</sequence>
<keyword evidence="1" id="KW-1133">Transmembrane helix</keyword>
<proteinExistence type="predicted"/>
<accession>A0A367XJP0</accession>
<evidence type="ECO:0000313" key="2">
    <source>
        <dbReference type="EMBL" id="RCK53883.1"/>
    </source>
</evidence>